<evidence type="ECO:0000256" key="10">
    <source>
        <dbReference type="ARBA" id="ARBA00048540"/>
    </source>
</evidence>
<dbReference type="InterPro" id="IPR003374">
    <property type="entry name" value="ApbE-like_sf"/>
</dbReference>
<name>A0A812XJY0_9DINO</name>
<evidence type="ECO:0000256" key="6">
    <source>
        <dbReference type="ARBA" id="ARBA00022723"/>
    </source>
</evidence>
<protein>
    <recommendedName>
        <fullName evidence="3">FAD:protein FMN transferase</fullName>
        <ecNumber evidence="2">2.7.1.180</ecNumber>
    </recommendedName>
    <alternativeName>
        <fullName evidence="9">Flavin transferase</fullName>
    </alternativeName>
</protein>
<evidence type="ECO:0000256" key="3">
    <source>
        <dbReference type="ARBA" id="ARBA00016337"/>
    </source>
</evidence>
<dbReference type="EC" id="2.7.1.180" evidence="2"/>
<evidence type="ECO:0000313" key="11">
    <source>
        <dbReference type="EMBL" id="CAE7740777.1"/>
    </source>
</evidence>
<keyword evidence="6" id="KW-0479">Metal-binding</keyword>
<dbReference type="Proteomes" id="UP000601435">
    <property type="component" value="Unassembled WGS sequence"/>
</dbReference>
<comment type="cofactor">
    <cofactor evidence="1">
        <name>Mg(2+)</name>
        <dbReference type="ChEBI" id="CHEBI:18420"/>
    </cofactor>
</comment>
<proteinExistence type="predicted"/>
<dbReference type="PANTHER" id="PTHR30040:SF2">
    <property type="entry name" value="FAD:PROTEIN FMN TRANSFERASE"/>
    <property type="match status" value="1"/>
</dbReference>
<reference evidence="11" key="1">
    <citation type="submission" date="2021-02" db="EMBL/GenBank/DDBJ databases">
        <authorList>
            <person name="Dougan E. K."/>
            <person name="Rhodes N."/>
            <person name="Thang M."/>
            <person name="Chan C."/>
        </authorList>
    </citation>
    <scope>NUCLEOTIDE SEQUENCE</scope>
</reference>
<dbReference type="SUPFAM" id="SSF143631">
    <property type="entry name" value="ApbE-like"/>
    <property type="match status" value="1"/>
</dbReference>
<keyword evidence="5" id="KW-0808">Transferase</keyword>
<dbReference type="GO" id="GO:0046872">
    <property type="term" value="F:metal ion binding"/>
    <property type="evidence" value="ECO:0007669"/>
    <property type="project" value="UniProtKB-KW"/>
</dbReference>
<evidence type="ECO:0000313" key="12">
    <source>
        <dbReference type="Proteomes" id="UP000601435"/>
    </source>
</evidence>
<evidence type="ECO:0000256" key="9">
    <source>
        <dbReference type="ARBA" id="ARBA00031306"/>
    </source>
</evidence>
<keyword evidence="7" id="KW-0274">FAD</keyword>
<dbReference type="AlphaFoldDB" id="A0A812XJY0"/>
<dbReference type="PIRSF" id="PIRSF006268">
    <property type="entry name" value="ApbE"/>
    <property type="match status" value="1"/>
</dbReference>
<evidence type="ECO:0000256" key="8">
    <source>
        <dbReference type="ARBA" id="ARBA00022842"/>
    </source>
</evidence>
<keyword evidence="8" id="KW-0460">Magnesium</keyword>
<dbReference type="Gene3D" id="3.10.520.10">
    <property type="entry name" value="ApbE-like domains"/>
    <property type="match status" value="1"/>
</dbReference>
<evidence type="ECO:0000256" key="2">
    <source>
        <dbReference type="ARBA" id="ARBA00011955"/>
    </source>
</evidence>
<organism evidence="11 12">
    <name type="scientific">Symbiodinium necroappetens</name>
    <dbReference type="NCBI Taxonomy" id="1628268"/>
    <lineage>
        <taxon>Eukaryota</taxon>
        <taxon>Sar</taxon>
        <taxon>Alveolata</taxon>
        <taxon>Dinophyceae</taxon>
        <taxon>Suessiales</taxon>
        <taxon>Symbiodiniaceae</taxon>
        <taxon>Symbiodinium</taxon>
    </lineage>
</organism>
<evidence type="ECO:0000256" key="4">
    <source>
        <dbReference type="ARBA" id="ARBA00022630"/>
    </source>
</evidence>
<evidence type="ECO:0000256" key="1">
    <source>
        <dbReference type="ARBA" id="ARBA00001946"/>
    </source>
</evidence>
<keyword evidence="4" id="KW-0285">Flavoprotein</keyword>
<dbReference type="OrthoDB" id="10249209at2759"/>
<dbReference type="PANTHER" id="PTHR30040">
    <property type="entry name" value="THIAMINE BIOSYNTHESIS LIPOPROTEIN APBE"/>
    <property type="match status" value="1"/>
</dbReference>
<dbReference type="Pfam" id="PF02424">
    <property type="entry name" value="ApbE"/>
    <property type="match status" value="1"/>
</dbReference>
<accession>A0A812XJY0</accession>
<comment type="caution">
    <text evidence="11">The sequence shown here is derived from an EMBL/GenBank/DDBJ whole genome shotgun (WGS) entry which is preliminary data.</text>
</comment>
<comment type="catalytic activity">
    <reaction evidence="10">
        <text>L-threonyl-[protein] + FAD = FMN-L-threonyl-[protein] + AMP + H(+)</text>
        <dbReference type="Rhea" id="RHEA:36847"/>
        <dbReference type="Rhea" id="RHEA-COMP:11060"/>
        <dbReference type="Rhea" id="RHEA-COMP:11061"/>
        <dbReference type="ChEBI" id="CHEBI:15378"/>
        <dbReference type="ChEBI" id="CHEBI:30013"/>
        <dbReference type="ChEBI" id="CHEBI:57692"/>
        <dbReference type="ChEBI" id="CHEBI:74257"/>
        <dbReference type="ChEBI" id="CHEBI:456215"/>
        <dbReference type="EC" id="2.7.1.180"/>
    </reaction>
</comment>
<dbReference type="GO" id="GO:0016740">
    <property type="term" value="F:transferase activity"/>
    <property type="evidence" value="ECO:0007669"/>
    <property type="project" value="UniProtKB-KW"/>
</dbReference>
<gene>
    <name evidence="11" type="primary">apbE</name>
    <name evidence="11" type="ORF">SNEC2469_LOCUS21408</name>
</gene>
<dbReference type="InterPro" id="IPR024932">
    <property type="entry name" value="ApbE"/>
</dbReference>
<dbReference type="EMBL" id="CAJNJA010037918">
    <property type="protein sequence ID" value="CAE7740777.1"/>
    <property type="molecule type" value="Genomic_DNA"/>
</dbReference>
<keyword evidence="12" id="KW-1185">Reference proteome</keyword>
<sequence length="313" mass="34266">MGTMYAIQWHDVKNSQSCQVKQVEVADLLLQINAAMSTYLPDSELSRVNQTGAGVWVDLSPELAEVISVAQKIWQQSAGAFDVTVGPLVNLWGFGPDTGVIRPSLAQQQRAGEYVGMDKLEFNGSRLRKQHADLYIDLSALAKGYAVDRLAQLMSQRGCEQFMVDIGGEIRTKGINRHGKPWQIGVEVPDSNQLGTLQTVLALSDLSIATSGDYRNFRLVDGVRVDHVIDPRTRMPAASTVVSATVLHPSTMWADAYATVLMVLGVEEGLAFASEQGFPAYVMYRTSTPDDAQTFGFAARYNKQMAGYLPAEE</sequence>
<evidence type="ECO:0000256" key="7">
    <source>
        <dbReference type="ARBA" id="ARBA00022827"/>
    </source>
</evidence>
<evidence type="ECO:0000256" key="5">
    <source>
        <dbReference type="ARBA" id="ARBA00022679"/>
    </source>
</evidence>